<organism evidence="2 3">
    <name type="scientific">Entamoeba histolytica</name>
    <dbReference type="NCBI Taxonomy" id="5759"/>
    <lineage>
        <taxon>Eukaryota</taxon>
        <taxon>Amoebozoa</taxon>
        <taxon>Evosea</taxon>
        <taxon>Archamoebae</taxon>
        <taxon>Mastigamoebida</taxon>
        <taxon>Entamoebidae</taxon>
        <taxon>Entamoeba</taxon>
    </lineage>
</organism>
<dbReference type="VEuPathDB" id="AmoebaDB:KM1_137360"/>
<sequence length="376" mass="44201">MSDIKRLINNLTSEYEVVKMRSILYGLLEKIEILTMKVDEKQNSKDIENNQIEESIGLKEKIDDKSKIDEYFPKTGYKRKSIHSKTSCPNEAMKEKKDTSEFSKIPNHQSQDKLTQLHETKTIDPFANPVTQQKPVSPLKQRRLRNLTFASRDELSSGVPTRVTISSYTRNTNELRQPTSFHLMEDIKLTYNDTFFTSLMTKHFQTLQYWTGFNHIQIIYDSNKNKFTRHSVQKRLYEKKNIMGLIITDDDAVFGSFHHNTFPKKPKKAFVTVKDPDMFVFSLENRNRLAGPTRWLIKQDSPGVDWSISFYSDKEKDPSFYNVYQCFTLRPPLNQHNSSLNPEFKFEYENAIDVSAFTGNKENFAVKRLFFLQWYQ</sequence>
<dbReference type="VEuPathDB" id="AmoebaDB:EHI8A_078000"/>
<dbReference type="VEuPathDB" id="AmoebaDB:EHI_098600"/>
<reference evidence="2 3" key="1">
    <citation type="submission" date="2016-05" db="EMBL/GenBank/DDBJ databases">
        <title>First whole genome sequencing of Entamoeba histolytica HM1:IMSS-clone-6.</title>
        <authorList>
            <person name="Mukherjee Avik.K."/>
            <person name="Izumyama S."/>
            <person name="Nakada-Tsukui K."/>
            <person name="Nozaki T."/>
        </authorList>
    </citation>
    <scope>NUCLEOTIDE SEQUENCE [LARGE SCALE GENOMIC DNA]</scope>
    <source>
        <strain evidence="2 3">HM1:IMSS clone 6</strain>
    </source>
</reference>
<dbReference type="AlphaFoldDB" id="A0A5K1U744"/>
<evidence type="ECO:0000313" key="3">
    <source>
        <dbReference type="Proteomes" id="UP000078387"/>
    </source>
</evidence>
<accession>A0A5K1U744</accession>
<feature type="compositionally biased region" description="Basic and acidic residues" evidence="1">
    <location>
        <begin position="92"/>
        <end position="101"/>
    </location>
</feature>
<dbReference type="VEuPathDB" id="AmoebaDB:EHI5A_110960"/>
<protein>
    <recommendedName>
        <fullName evidence="4">TLDc domain-containing protein</fullName>
    </recommendedName>
</protein>
<name>A0A5K1U744_ENTHI</name>
<evidence type="ECO:0008006" key="4">
    <source>
        <dbReference type="Google" id="ProtNLM"/>
    </source>
</evidence>
<proteinExistence type="predicted"/>
<dbReference type="OMA" id="LIFLEWT"/>
<dbReference type="EMBL" id="BDEQ01000001">
    <property type="protein sequence ID" value="GAT93417.1"/>
    <property type="molecule type" value="Genomic_DNA"/>
</dbReference>
<evidence type="ECO:0000313" key="2">
    <source>
        <dbReference type="EMBL" id="GAT93417.1"/>
    </source>
</evidence>
<dbReference type="Proteomes" id="UP000078387">
    <property type="component" value="Unassembled WGS sequence"/>
</dbReference>
<dbReference type="VEuPathDB" id="AmoebaDB:EHI7A_075510"/>
<comment type="caution">
    <text evidence="2">The sequence shown here is derived from an EMBL/GenBank/DDBJ whole genome shotgun (WGS) entry which is preliminary data.</text>
</comment>
<evidence type="ECO:0000256" key="1">
    <source>
        <dbReference type="SAM" id="MobiDB-lite"/>
    </source>
</evidence>
<gene>
    <name evidence="2" type="ORF">CL6EHI_098600</name>
</gene>
<feature type="region of interest" description="Disordered" evidence="1">
    <location>
        <begin position="81"/>
        <end position="112"/>
    </location>
</feature>